<sequence length="429" mass="46562">MQQAATYIDSYYHRTLRAPAARPTLVEDTDCDICIIGGGMAGLATALGLAERGRDVVLLEAKRVGWGASGRNGGFVGGGYSLGIGDIEARVGREDADALARLTLDALELIKQRIERYGIDAGPMRPGIMKASWFANADSLRAHADKMNERFGIGLTFQSRERMRELYLTERYYEGLLDPTAFQFHSLNFTNGIADACAGNGARIFENAAVTHMDLTGDRKRIDTAHASISANQVVICCSGYIGHLHPKLSRATLPVGTYVVLTEPLGDRLEQAIKAPYGTSDSRLAGDYYRALPDTRLLWGGRVSSNLSPRNLKQKMIGDILRIYPQLEGVRAAVAWPGTMGYAVHKMPQIGQLSEGVWYNQGYGGHGMCATTAGGEVVAKAIAEGDESYKLFAPFGLDFAGGPLGPAIAQCAYWGFQLQDLWQAWKSK</sequence>
<dbReference type="PANTHER" id="PTHR13847">
    <property type="entry name" value="SARCOSINE DEHYDROGENASE-RELATED"/>
    <property type="match status" value="1"/>
</dbReference>
<protein>
    <submittedName>
        <fullName evidence="3">FAD-binding oxidoreductase</fullName>
    </submittedName>
</protein>
<dbReference type="KEGG" id="naci:NUH88_00275"/>
<dbReference type="SUPFAM" id="SSF51905">
    <property type="entry name" value="FAD/NAD(P)-binding domain"/>
    <property type="match status" value="1"/>
</dbReference>
<gene>
    <name evidence="3" type="ORF">NUH88_00275</name>
</gene>
<dbReference type="InterPro" id="IPR006076">
    <property type="entry name" value="FAD-dep_OxRdtase"/>
</dbReference>
<evidence type="ECO:0000313" key="4">
    <source>
        <dbReference type="Proteomes" id="UP001060336"/>
    </source>
</evidence>
<feature type="domain" description="FAD dependent oxidoreductase" evidence="2">
    <location>
        <begin position="32"/>
        <end position="381"/>
    </location>
</feature>
<keyword evidence="1" id="KW-0560">Oxidoreductase</keyword>
<dbReference type="Proteomes" id="UP001060336">
    <property type="component" value="Chromosome"/>
</dbReference>
<keyword evidence="4" id="KW-1185">Reference proteome</keyword>
<evidence type="ECO:0000313" key="3">
    <source>
        <dbReference type="EMBL" id="UUX50145.1"/>
    </source>
</evidence>
<dbReference type="PANTHER" id="PTHR13847:SF281">
    <property type="entry name" value="FAD DEPENDENT OXIDOREDUCTASE DOMAIN-CONTAINING PROTEIN"/>
    <property type="match status" value="1"/>
</dbReference>
<evidence type="ECO:0000259" key="2">
    <source>
        <dbReference type="Pfam" id="PF01266"/>
    </source>
</evidence>
<name>A0A9J7AUJ2_9PROT</name>
<dbReference type="EMBL" id="CP102480">
    <property type="protein sequence ID" value="UUX50145.1"/>
    <property type="molecule type" value="Genomic_DNA"/>
</dbReference>
<dbReference type="Pfam" id="PF01266">
    <property type="entry name" value="DAO"/>
    <property type="match status" value="1"/>
</dbReference>
<evidence type="ECO:0000256" key="1">
    <source>
        <dbReference type="ARBA" id="ARBA00023002"/>
    </source>
</evidence>
<organism evidence="3 4">
    <name type="scientific">Nisaea acidiphila</name>
    <dbReference type="NCBI Taxonomy" id="1862145"/>
    <lineage>
        <taxon>Bacteria</taxon>
        <taxon>Pseudomonadati</taxon>
        <taxon>Pseudomonadota</taxon>
        <taxon>Alphaproteobacteria</taxon>
        <taxon>Rhodospirillales</taxon>
        <taxon>Thalassobaculaceae</taxon>
        <taxon>Nisaea</taxon>
    </lineage>
</organism>
<dbReference type="Gene3D" id="3.50.50.60">
    <property type="entry name" value="FAD/NAD(P)-binding domain"/>
    <property type="match status" value="1"/>
</dbReference>
<dbReference type="AlphaFoldDB" id="A0A9J7AUJ2"/>
<dbReference type="GO" id="GO:0005737">
    <property type="term" value="C:cytoplasm"/>
    <property type="evidence" value="ECO:0007669"/>
    <property type="project" value="TreeGrafter"/>
</dbReference>
<dbReference type="Gene3D" id="3.30.9.10">
    <property type="entry name" value="D-Amino Acid Oxidase, subunit A, domain 2"/>
    <property type="match status" value="1"/>
</dbReference>
<accession>A0A9J7AUJ2</accession>
<proteinExistence type="predicted"/>
<reference evidence="3" key="1">
    <citation type="submission" date="2022-08" db="EMBL/GenBank/DDBJ databases">
        <title>Nisaea acidiphila sp. nov., isolated from a marine algal debris and emended description of the genus Nisaea Urios et al. 2008.</title>
        <authorList>
            <person name="Kwon K."/>
        </authorList>
    </citation>
    <scope>NUCLEOTIDE SEQUENCE</scope>
    <source>
        <strain evidence="3">MEBiC11861</strain>
    </source>
</reference>
<dbReference type="InterPro" id="IPR036188">
    <property type="entry name" value="FAD/NAD-bd_sf"/>
</dbReference>
<dbReference type="GO" id="GO:0016491">
    <property type="term" value="F:oxidoreductase activity"/>
    <property type="evidence" value="ECO:0007669"/>
    <property type="project" value="UniProtKB-KW"/>
</dbReference>